<organism evidence="3 4">
    <name type="scientific">Deinococcus roseus</name>
    <dbReference type="NCBI Taxonomy" id="392414"/>
    <lineage>
        <taxon>Bacteria</taxon>
        <taxon>Thermotogati</taxon>
        <taxon>Deinococcota</taxon>
        <taxon>Deinococci</taxon>
        <taxon>Deinococcales</taxon>
        <taxon>Deinococcaceae</taxon>
        <taxon>Deinococcus</taxon>
    </lineage>
</organism>
<keyword evidence="4" id="KW-1185">Reference proteome</keyword>
<dbReference type="EMBL" id="BMOD01000005">
    <property type="protein sequence ID" value="GGJ32681.1"/>
    <property type="molecule type" value="Genomic_DNA"/>
</dbReference>
<accession>A0ABQ2CY97</accession>
<dbReference type="InterPro" id="IPR025164">
    <property type="entry name" value="Toastrack_DUF4097"/>
</dbReference>
<evidence type="ECO:0000256" key="1">
    <source>
        <dbReference type="SAM" id="MobiDB-lite"/>
    </source>
</evidence>
<reference evidence="4" key="1">
    <citation type="journal article" date="2019" name="Int. J. Syst. Evol. Microbiol.">
        <title>The Global Catalogue of Microorganisms (GCM) 10K type strain sequencing project: providing services to taxonomists for standard genome sequencing and annotation.</title>
        <authorList>
            <consortium name="The Broad Institute Genomics Platform"/>
            <consortium name="The Broad Institute Genome Sequencing Center for Infectious Disease"/>
            <person name="Wu L."/>
            <person name="Ma J."/>
        </authorList>
    </citation>
    <scope>NUCLEOTIDE SEQUENCE [LARGE SCALE GENOMIC DNA]</scope>
    <source>
        <strain evidence="4">JCM 14370</strain>
    </source>
</reference>
<gene>
    <name evidence="3" type="ORF">GCM10008938_18670</name>
</gene>
<name>A0ABQ2CY97_9DEIO</name>
<sequence length="357" mass="37990">MKQISDQNPMQNPVKTPALEHRPDPRVTRILISLLVMVAGAALLKTTVQVNPASNSLLNQDFQEPLAGLQQASLTFRTESTDLHIEGGNTSGLLEATYSGPKGASIERNGSTRGSTADLRFEEHYPRGFRAPFSFGYYAPKLQVNLSDQIPLQLAASTASGDLNLQLEQLQLSGLKASTVSGDLNLTLPEASEMEVHLKSTSGEVQVGTEAEQERSASSTGTFESSTISGNQKLDLKDTHFRHILVTANSGDLAVQLPASNRLKSEVRSISGDQVVELDGLSKGTLTLLSTSGDITLTLPENINAEISTATVSGDVYPDGFVQRSGGIYQLGNGPAELTIQIKTVSGDVHLSTQGGF</sequence>
<feature type="region of interest" description="Disordered" evidence="1">
    <location>
        <begin position="1"/>
        <end position="22"/>
    </location>
</feature>
<feature type="domain" description="DUF4097" evidence="2">
    <location>
        <begin position="232"/>
        <end position="351"/>
    </location>
</feature>
<dbReference type="RefSeq" id="WP_189002415.1">
    <property type="nucleotide sequence ID" value="NZ_BMOD01000005.1"/>
</dbReference>
<feature type="domain" description="DUF4097" evidence="2">
    <location>
        <begin position="68"/>
        <end position="221"/>
    </location>
</feature>
<proteinExistence type="predicted"/>
<evidence type="ECO:0000313" key="4">
    <source>
        <dbReference type="Proteomes" id="UP000632222"/>
    </source>
</evidence>
<dbReference type="Proteomes" id="UP000632222">
    <property type="component" value="Unassembled WGS sequence"/>
</dbReference>
<evidence type="ECO:0000259" key="2">
    <source>
        <dbReference type="Pfam" id="PF13349"/>
    </source>
</evidence>
<feature type="region of interest" description="Disordered" evidence="1">
    <location>
        <begin position="202"/>
        <end position="229"/>
    </location>
</feature>
<evidence type="ECO:0000313" key="3">
    <source>
        <dbReference type="EMBL" id="GGJ32681.1"/>
    </source>
</evidence>
<feature type="compositionally biased region" description="Polar residues" evidence="1">
    <location>
        <begin position="216"/>
        <end position="229"/>
    </location>
</feature>
<protein>
    <recommendedName>
        <fullName evidence="2">DUF4097 domain-containing protein</fullName>
    </recommendedName>
</protein>
<dbReference type="Pfam" id="PF13349">
    <property type="entry name" value="DUF4097"/>
    <property type="match status" value="2"/>
</dbReference>
<feature type="compositionally biased region" description="Polar residues" evidence="1">
    <location>
        <begin position="1"/>
        <end position="14"/>
    </location>
</feature>
<comment type="caution">
    <text evidence="3">The sequence shown here is derived from an EMBL/GenBank/DDBJ whole genome shotgun (WGS) entry which is preliminary data.</text>
</comment>